<dbReference type="Gene3D" id="1.10.10.10">
    <property type="entry name" value="Winged helix-like DNA-binding domain superfamily/Winged helix DNA-binding domain"/>
    <property type="match status" value="2"/>
</dbReference>
<reference evidence="3 4" key="1">
    <citation type="submission" date="2024-09" db="EMBL/GenBank/DDBJ databases">
        <authorList>
            <person name="Sun Q."/>
            <person name="Mori K."/>
        </authorList>
    </citation>
    <scope>NUCLEOTIDE SEQUENCE [LARGE SCALE GENOMIC DNA]</scope>
    <source>
        <strain evidence="3 4">CCM 7228</strain>
    </source>
</reference>
<evidence type="ECO:0000256" key="1">
    <source>
        <dbReference type="ARBA" id="ARBA00038283"/>
    </source>
</evidence>
<dbReference type="Pfam" id="PF21205">
    <property type="entry name" value="Rep3_C"/>
    <property type="match status" value="1"/>
</dbReference>
<comment type="caution">
    <text evidence="3">The sequence shown here is derived from an EMBL/GenBank/DDBJ whole genome shotgun (WGS) entry which is preliminary data.</text>
</comment>
<feature type="domain" description="Initiator Rep protein WH1" evidence="2">
    <location>
        <begin position="28"/>
        <end position="172"/>
    </location>
</feature>
<dbReference type="InterPro" id="IPR036388">
    <property type="entry name" value="WH-like_DNA-bd_sf"/>
</dbReference>
<dbReference type="EMBL" id="JBHLVO010000022">
    <property type="protein sequence ID" value="MFC0273585.1"/>
    <property type="molecule type" value="Genomic_DNA"/>
</dbReference>
<comment type="similarity">
    <text evidence="1">Belongs to the initiator RepB protein family.</text>
</comment>
<organism evidence="3 4">
    <name type="scientific">Metabacillus herbersteinensis</name>
    <dbReference type="NCBI Taxonomy" id="283816"/>
    <lineage>
        <taxon>Bacteria</taxon>
        <taxon>Bacillati</taxon>
        <taxon>Bacillota</taxon>
        <taxon>Bacilli</taxon>
        <taxon>Bacillales</taxon>
        <taxon>Bacillaceae</taxon>
        <taxon>Metabacillus</taxon>
    </lineage>
</organism>
<accession>A0ABV6GIS2</accession>
<dbReference type="InterPro" id="IPR000525">
    <property type="entry name" value="Initiator_Rep_WH1"/>
</dbReference>
<evidence type="ECO:0000259" key="2">
    <source>
        <dbReference type="Pfam" id="PF01051"/>
    </source>
</evidence>
<dbReference type="Pfam" id="PF01051">
    <property type="entry name" value="Rep3_N"/>
    <property type="match status" value="1"/>
</dbReference>
<dbReference type="InterPro" id="IPR036390">
    <property type="entry name" value="WH_DNA-bd_sf"/>
</dbReference>
<dbReference type="SUPFAM" id="SSF46785">
    <property type="entry name" value="Winged helix' DNA-binding domain"/>
    <property type="match status" value="2"/>
</dbReference>
<dbReference type="Proteomes" id="UP001589854">
    <property type="component" value="Unassembled WGS sequence"/>
</dbReference>
<sequence length="438" mass="51798">MTIVDTADQEQLTFDNDLVEAEIKPYYWVNQSNALVNTKQNLTINERRLLYALVSLVQPEDKDFKSYVLQTKELASLFGISESGFYERIRETVKGLNGKPLTVKRTKENNKVVIDDIYWVQRATYDEGQITIKLSEDLAQFLIDLKSYTKYQLYNVLQLRSEYSWRLYELLKERERFGKRIFEVKELRDLLSIPDEKLTLMKNFRAVVLDKAKKEIEEKTDIRFEYEIHKKVGRSIHSFIFYIYKNKSNIQSKLSEEAADYDIQSILNRLIAKGVSREKSVAIIKSYHPNYIEDNLRYVLKMEDKGLGNLPGYIISAIELNYAESSYEKDGKNDPLYQLAIGNADNKLKEQTGKDLKVLEEIYSYFITIMNKKKPERTEEIKLIKEEINKTLFKELDSIHDYRLKHRLPPLLIEDFEKSKVKAYFKKWYEDYKEGLPY</sequence>
<evidence type="ECO:0000313" key="4">
    <source>
        <dbReference type="Proteomes" id="UP001589854"/>
    </source>
</evidence>
<dbReference type="RefSeq" id="WP_378937033.1">
    <property type="nucleotide sequence ID" value="NZ_JBHLVO010000022.1"/>
</dbReference>
<keyword evidence="4" id="KW-1185">Reference proteome</keyword>
<gene>
    <name evidence="3" type="ORF">ACFFIX_19525</name>
</gene>
<name>A0ABV6GIS2_9BACI</name>
<protein>
    <submittedName>
        <fullName evidence="3">Replication initiation protein</fullName>
    </submittedName>
</protein>
<evidence type="ECO:0000313" key="3">
    <source>
        <dbReference type="EMBL" id="MFC0273585.1"/>
    </source>
</evidence>
<proteinExistence type="inferred from homology"/>